<dbReference type="AlphaFoldDB" id="A0A034WP90"/>
<evidence type="ECO:0000313" key="1">
    <source>
        <dbReference type="EMBL" id="JAC57391.1"/>
    </source>
</evidence>
<reference evidence="1" key="1">
    <citation type="journal article" date="2014" name="BMC Genomics">
        <title>Characterizing the developmental transcriptome of the oriental fruit fly, Bactrocera dorsalis (Diptera: Tephritidae) through comparative genomic analysis with Drosophila melanogaster utilizing modENCODE datasets.</title>
        <authorList>
            <person name="Geib S.M."/>
            <person name="Calla B."/>
            <person name="Hall B."/>
            <person name="Hou S."/>
            <person name="Manoukis N.C."/>
        </authorList>
    </citation>
    <scope>NUCLEOTIDE SEQUENCE</scope>
    <source>
        <strain evidence="1">Punador</strain>
    </source>
</reference>
<name>A0A034WP90_BACDO</name>
<sequence>MLERTDSTDTDWPGVRAIGRIPTAGAPPWRAFDRNCCLLGACTDNRRIHMLNANTHINTHECISVCVCEKMCLLHYMCSCIVVPLRHSDSRRCDARKPQSSANSH</sequence>
<accession>A0A034WP90</accession>
<protein>
    <submittedName>
        <fullName evidence="1">Uncharacterized protein</fullName>
    </submittedName>
</protein>
<organism evidence="1">
    <name type="scientific">Bactrocera dorsalis</name>
    <name type="common">Oriental fruit fly</name>
    <name type="synonym">Dacus dorsalis</name>
    <dbReference type="NCBI Taxonomy" id="27457"/>
    <lineage>
        <taxon>Eukaryota</taxon>
        <taxon>Metazoa</taxon>
        <taxon>Ecdysozoa</taxon>
        <taxon>Arthropoda</taxon>
        <taxon>Hexapoda</taxon>
        <taxon>Insecta</taxon>
        <taxon>Pterygota</taxon>
        <taxon>Neoptera</taxon>
        <taxon>Endopterygota</taxon>
        <taxon>Diptera</taxon>
        <taxon>Brachycera</taxon>
        <taxon>Muscomorpha</taxon>
        <taxon>Tephritoidea</taxon>
        <taxon>Tephritidae</taxon>
        <taxon>Bactrocera</taxon>
        <taxon>Bactrocera</taxon>
    </lineage>
</organism>
<proteinExistence type="predicted"/>
<dbReference type="EMBL" id="GAKP01001561">
    <property type="protein sequence ID" value="JAC57391.1"/>
    <property type="molecule type" value="Transcribed_RNA"/>
</dbReference>